<sequence length="65" mass="7363">MKPNKCVGLRCRLTQPTGNAQGIDVIEIFSSSKLVKQKAARNYESLRSYWKNSTGTINLRLSFRS</sequence>
<organism evidence="1 2">
    <name type="scientific">Dolichospermum flos-aquae UHCC 0037</name>
    <dbReference type="NCBI Taxonomy" id="2590026"/>
    <lineage>
        <taxon>Bacteria</taxon>
        <taxon>Bacillati</taxon>
        <taxon>Cyanobacteriota</taxon>
        <taxon>Cyanophyceae</taxon>
        <taxon>Nostocales</taxon>
        <taxon>Aphanizomenonaceae</taxon>
        <taxon>Dolichospermum</taxon>
    </lineage>
</organism>
<evidence type="ECO:0000313" key="2">
    <source>
        <dbReference type="Proteomes" id="UP001517388"/>
    </source>
</evidence>
<name>A0ACC7S7S5_DOLFA</name>
<proteinExistence type="predicted"/>
<dbReference type="EMBL" id="VILF01000003">
    <property type="protein sequence ID" value="MTJ43864.1"/>
    <property type="molecule type" value="Genomic_DNA"/>
</dbReference>
<protein>
    <submittedName>
        <fullName evidence="1">Uncharacterized protein</fullName>
    </submittedName>
</protein>
<evidence type="ECO:0000313" key="1">
    <source>
        <dbReference type="EMBL" id="MTJ43864.1"/>
    </source>
</evidence>
<reference evidence="2" key="1">
    <citation type="journal article" date="2020" name="Toxins">
        <title>Phylogenomic Analysis of Secondary Metabolism in the Toxic Cyanobacterial Genera Anabaena, Dolichospermum and Aphanizomenon.</title>
        <authorList>
            <person name="Oesterholm J."/>
            <person name="Popin R.V."/>
            <person name="Fewer D.P."/>
            <person name="Sivonen K."/>
        </authorList>
    </citation>
    <scope>NUCLEOTIDE SEQUENCE [LARGE SCALE GENOMIC DNA]</scope>
    <source>
        <strain evidence="2">UHCC 0037</strain>
    </source>
</reference>
<keyword evidence="2" id="KW-1185">Reference proteome</keyword>
<dbReference type="Proteomes" id="UP001517388">
    <property type="component" value="Unassembled WGS sequence"/>
</dbReference>
<comment type="caution">
    <text evidence="1">The sequence shown here is derived from an EMBL/GenBank/DDBJ whole genome shotgun (WGS) entry which is preliminary data.</text>
</comment>
<accession>A0ACC7S7S5</accession>
<gene>
    <name evidence="1" type="ORF">FJR39_11965</name>
</gene>